<keyword evidence="4" id="KW-1185">Reference proteome</keyword>
<comment type="caution">
    <text evidence="3">The sequence shown here is derived from an EMBL/GenBank/DDBJ whole genome shotgun (WGS) entry which is preliminary data.</text>
</comment>
<evidence type="ECO:0000256" key="2">
    <source>
        <dbReference type="SAM" id="Phobius"/>
    </source>
</evidence>
<feature type="transmembrane region" description="Helical" evidence="2">
    <location>
        <begin position="158"/>
        <end position="184"/>
    </location>
</feature>
<keyword evidence="2" id="KW-0472">Membrane</keyword>
<feature type="region of interest" description="Disordered" evidence="1">
    <location>
        <begin position="1"/>
        <end position="22"/>
    </location>
</feature>
<feature type="transmembrane region" description="Helical" evidence="2">
    <location>
        <begin position="94"/>
        <end position="111"/>
    </location>
</feature>
<dbReference type="RefSeq" id="WP_095579407.1">
    <property type="nucleotide sequence ID" value="NZ_NSJV01000107.1"/>
</dbReference>
<dbReference type="EMBL" id="NSJV01000107">
    <property type="protein sequence ID" value="PAU49785.1"/>
    <property type="molecule type" value="Genomic_DNA"/>
</dbReference>
<evidence type="ECO:0000313" key="4">
    <source>
        <dbReference type="Proteomes" id="UP000218944"/>
    </source>
</evidence>
<organism evidence="3 4">
    <name type="scientific">Streptomyces albireticuli</name>
    <dbReference type="NCBI Taxonomy" id="1940"/>
    <lineage>
        <taxon>Bacteria</taxon>
        <taxon>Bacillati</taxon>
        <taxon>Actinomycetota</taxon>
        <taxon>Actinomycetes</taxon>
        <taxon>Kitasatosporales</taxon>
        <taxon>Streptomycetaceae</taxon>
        <taxon>Streptomyces</taxon>
    </lineage>
</organism>
<protein>
    <submittedName>
        <fullName evidence="3">Uncharacterized protein</fullName>
    </submittedName>
</protein>
<keyword evidence="2" id="KW-1133">Transmembrane helix</keyword>
<name>A0A2A2DE33_9ACTN</name>
<evidence type="ECO:0000256" key="1">
    <source>
        <dbReference type="SAM" id="MobiDB-lite"/>
    </source>
</evidence>
<accession>A0A2A2DE33</accession>
<sequence>LPQGAVRVAGHGTPPPGPVPRDPDSALWQLVKAQAGSRPGDATACLRGAAHTDRAFRDAVVAELAENPHRVPPPSYGVDLVAVLKECFFARRRAARRGALMLVLPFPLLPLDVTGALLPPLLVLVARFWLFVARVVTGAVERGAERTGSERAVRGGRVLTAVLWLLVVLFLASTVLGGVSGLVAGGTVRHLLTALLVLAGWTAVAAVDQYRRTCLLHLFATGRAPVRPDGHGRTAARFRQLARQQADPDVIYSDYAPFVGAGIEMDSWSFAIELLPDTDRADRPSSDGRLGKRLGEPLAEPRELTVPAVHARIRAELLRLGEAGSYPGDRMHGIQVDDCVMKSGLRLGPAADWSGTVPGTAFHRMAPFARRAAAVELGLAPGDPVPATWWPDSLDVAAEERLRHYLAARVGSWEGEVVLTVFSRVQLQGGLLFLESRAFLLPPIARKYHAIDDVMPPADAADWAALVRRALGSAVVLAGEAPRDLLRGPRTAALTTRNEDWYARMCRTDRVVDHGPRYSVRELAAEPHYQQLFQEMDVDRFLTGISTRTVTAVRGCLHDAGYRTSEYDSRANVVFDNSVHVNGTVHGNVQTGDRARASYRTVTPPRPHIGSGSGPSSSGS</sequence>
<dbReference type="Proteomes" id="UP000218944">
    <property type="component" value="Unassembled WGS sequence"/>
</dbReference>
<dbReference type="AlphaFoldDB" id="A0A2A2DE33"/>
<feature type="non-terminal residue" evidence="3">
    <location>
        <position position="1"/>
    </location>
</feature>
<proteinExistence type="predicted"/>
<keyword evidence="2" id="KW-0812">Transmembrane</keyword>
<feature type="region of interest" description="Disordered" evidence="1">
    <location>
        <begin position="585"/>
        <end position="620"/>
    </location>
</feature>
<gene>
    <name evidence="3" type="ORF">CK936_05940</name>
</gene>
<reference evidence="3 4" key="1">
    <citation type="submission" date="2017-08" db="EMBL/GenBank/DDBJ databases">
        <title>Genome sequence of Streptomyces albireticuli NRRL B-1670.</title>
        <authorList>
            <person name="Graham D.E."/>
            <person name="Mahan K.M."/>
            <person name="Klingeman D.M."/>
            <person name="Hettich R.L."/>
            <person name="Parry R.J."/>
            <person name="Spain J.C."/>
        </authorList>
    </citation>
    <scope>NUCLEOTIDE SEQUENCE [LARGE SCALE GENOMIC DNA]</scope>
    <source>
        <strain evidence="3 4">NRRL B-1670</strain>
    </source>
</reference>
<evidence type="ECO:0000313" key="3">
    <source>
        <dbReference type="EMBL" id="PAU49785.1"/>
    </source>
</evidence>
<feature type="transmembrane region" description="Helical" evidence="2">
    <location>
        <begin position="190"/>
        <end position="207"/>
    </location>
</feature>